<gene>
    <name evidence="2" type="ORF">DPMN_072116</name>
</gene>
<proteinExistence type="predicted"/>
<evidence type="ECO:0000313" key="2">
    <source>
        <dbReference type="EMBL" id="KAH3712416.1"/>
    </source>
</evidence>
<evidence type="ECO:0000256" key="1">
    <source>
        <dbReference type="SAM" id="MobiDB-lite"/>
    </source>
</evidence>
<reference evidence="2" key="2">
    <citation type="submission" date="2020-11" db="EMBL/GenBank/DDBJ databases">
        <authorList>
            <person name="McCartney M.A."/>
            <person name="Auch B."/>
            <person name="Kono T."/>
            <person name="Mallez S."/>
            <person name="Becker A."/>
            <person name="Gohl D.M."/>
            <person name="Silverstein K.A.T."/>
            <person name="Koren S."/>
            <person name="Bechman K.B."/>
            <person name="Herman A."/>
            <person name="Abrahante J.E."/>
            <person name="Garbe J."/>
        </authorList>
    </citation>
    <scope>NUCLEOTIDE SEQUENCE</scope>
    <source>
        <strain evidence="2">Duluth1</strain>
        <tissue evidence="2">Whole animal</tissue>
    </source>
</reference>
<dbReference type="Proteomes" id="UP000828390">
    <property type="component" value="Unassembled WGS sequence"/>
</dbReference>
<keyword evidence="3" id="KW-1185">Reference proteome</keyword>
<protein>
    <submittedName>
        <fullName evidence="2">Uncharacterized protein</fullName>
    </submittedName>
</protein>
<evidence type="ECO:0000313" key="3">
    <source>
        <dbReference type="Proteomes" id="UP000828390"/>
    </source>
</evidence>
<name>A0A9D3Z7R6_DREPO</name>
<accession>A0A9D3Z7R6</accession>
<dbReference type="AlphaFoldDB" id="A0A9D3Z7R6"/>
<reference evidence="2" key="1">
    <citation type="journal article" date="2019" name="bioRxiv">
        <title>The Genome of the Zebra Mussel, Dreissena polymorpha: A Resource for Invasive Species Research.</title>
        <authorList>
            <person name="McCartney M.A."/>
            <person name="Auch B."/>
            <person name="Kono T."/>
            <person name="Mallez S."/>
            <person name="Zhang Y."/>
            <person name="Obille A."/>
            <person name="Becker A."/>
            <person name="Abrahante J.E."/>
            <person name="Garbe J."/>
            <person name="Badalamenti J.P."/>
            <person name="Herman A."/>
            <person name="Mangelson H."/>
            <person name="Liachko I."/>
            <person name="Sullivan S."/>
            <person name="Sone E.D."/>
            <person name="Koren S."/>
            <person name="Silverstein K.A.T."/>
            <person name="Beckman K.B."/>
            <person name="Gohl D.M."/>
        </authorList>
    </citation>
    <scope>NUCLEOTIDE SEQUENCE</scope>
    <source>
        <strain evidence="2">Duluth1</strain>
        <tissue evidence="2">Whole animal</tissue>
    </source>
</reference>
<feature type="region of interest" description="Disordered" evidence="1">
    <location>
        <begin position="23"/>
        <end position="42"/>
    </location>
</feature>
<sequence>MTYEELRNKIRAEEYEIKLERERTSNRNRTAKLHQTSVESHESEVMIKVMQRLGDLERKLDEFKNLQPQYDVIESRPQ</sequence>
<comment type="caution">
    <text evidence="2">The sequence shown here is derived from an EMBL/GenBank/DDBJ whole genome shotgun (WGS) entry which is preliminary data.</text>
</comment>
<dbReference type="EMBL" id="JAIWYP010000014">
    <property type="protein sequence ID" value="KAH3712416.1"/>
    <property type="molecule type" value="Genomic_DNA"/>
</dbReference>
<organism evidence="2 3">
    <name type="scientific">Dreissena polymorpha</name>
    <name type="common">Zebra mussel</name>
    <name type="synonym">Mytilus polymorpha</name>
    <dbReference type="NCBI Taxonomy" id="45954"/>
    <lineage>
        <taxon>Eukaryota</taxon>
        <taxon>Metazoa</taxon>
        <taxon>Spiralia</taxon>
        <taxon>Lophotrochozoa</taxon>
        <taxon>Mollusca</taxon>
        <taxon>Bivalvia</taxon>
        <taxon>Autobranchia</taxon>
        <taxon>Heteroconchia</taxon>
        <taxon>Euheterodonta</taxon>
        <taxon>Imparidentia</taxon>
        <taxon>Neoheterodontei</taxon>
        <taxon>Myida</taxon>
        <taxon>Dreissenoidea</taxon>
        <taxon>Dreissenidae</taxon>
        <taxon>Dreissena</taxon>
    </lineage>
</organism>